<accession>A0ABQ4JB63</accession>
<comment type="caution">
    <text evidence="1">The sequence shown here is derived from an EMBL/GenBank/DDBJ whole genome shotgun (WGS) entry which is preliminary data.</text>
</comment>
<proteinExistence type="predicted"/>
<organism evidence="1 2">
    <name type="scientific">Micromonospora qiuiae</name>
    <dbReference type="NCBI Taxonomy" id="502268"/>
    <lineage>
        <taxon>Bacteria</taxon>
        <taxon>Bacillati</taxon>
        <taxon>Actinomycetota</taxon>
        <taxon>Actinomycetes</taxon>
        <taxon>Micromonosporales</taxon>
        <taxon>Micromonosporaceae</taxon>
        <taxon>Micromonospora</taxon>
    </lineage>
</organism>
<dbReference type="Pfam" id="PF10824">
    <property type="entry name" value="T7SS_ESX_EspC"/>
    <property type="match status" value="1"/>
</dbReference>
<dbReference type="InterPro" id="IPR022536">
    <property type="entry name" value="EspC"/>
</dbReference>
<evidence type="ECO:0000313" key="2">
    <source>
        <dbReference type="Proteomes" id="UP000653076"/>
    </source>
</evidence>
<evidence type="ECO:0008006" key="3">
    <source>
        <dbReference type="Google" id="ProtNLM"/>
    </source>
</evidence>
<dbReference type="RefSeq" id="WP_204034984.1">
    <property type="nucleotide sequence ID" value="NZ_BOPC01000032.1"/>
</dbReference>
<reference evidence="1 2" key="1">
    <citation type="submission" date="2021-01" db="EMBL/GenBank/DDBJ databases">
        <title>Whole genome shotgun sequence of Verrucosispora qiuiae NBRC 106684.</title>
        <authorList>
            <person name="Komaki H."/>
            <person name="Tamura T."/>
        </authorList>
    </citation>
    <scope>NUCLEOTIDE SEQUENCE [LARGE SCALE GENOMIC DNA]</scope>
    <source>
        <strain evidence="1 2">NBRC 106684</strain>
    </source>
</reference>
<name>A0ABQ4JB63_9ACTN</name>
<dbReference type="Proteomes" id="UP000653076">
    <property type="component" value="Unassembled WGS sequence"/>
</dbReference>
<evidence type="ECO:0000313" key="1">
    <source>
        <dbReference type="EMBL" id="GIJ27413.1"/>
    </source>
</evidence>
<dbReference type="EMBL" id="BOPC01000032">
    <property type="protein sequence ID" value="GIJ27413.1"/>
    <property type="molecule type" value="Genomic_DNA"/>
</dbReference>
<protein>
    <recommendedName>
        <fullName evidence="3">ESX-1 secretion-associated protein</fullName>
    </recommendedName>
</protein>
<keyword evidence="2" id="KW-1185">Reference proteome</keyword>
<gene>
    <name evidence="1" type="ORF">Vqi01_25750</name>
</gene>
<sequence length="110" mass="11412">MFGDAGMRMSAAGVVRHAAAVDDAADRMQTARSAAAQVHMGTEAYGQICAFLPRLIDPLGNRTVAALDEAATALRETATNLREAAAATESTDQSSARRVLGAAGRLELPL</sequence>